<keyword evidence="6" id="KW-0411">Iron-sulfur</keyword>
<feature type="domain" description="Plastocyanin-like" evidence="7">
    <location>
        <begin position="223"/>
        <end position="326"/>
    </location>
</feature>
<keyword evidence="4" id="KW-0560">Oxidoreductase</keyword>
<accession>A0AAU9ETI4</accession>
<dbReference type="Proteomes" id="UP001366166">
    <property type="component" value="Chromosome"/>
</dbReference>
<reference evidence="11" key="1">
    <citation type="journal article" date="2023" name="Arch. Microbiol.">
        <title>Desulfoferula mesophilus gen. nov. sp. nov., a mesophilic sulfate-reducing bacterium isolated from a brackish lake sediment.</title>
        <authorList>
            <person name="Watanabe T."/>
            <person name="Yabe T."/>
            <person name="Tsuji J.M."/>
            <person name="Fukui M."/>
        </authorList>
    </citation>
    <scope>NUCLEOTIDE SEQUENCE [LARGE SCALE GENOMIC DNA]</scope>
    <source>
        <strain evidence="11">12FAK</strain>
    </source>
</reference>
<dbReference type="GO" id="GO:0030313">
    <property type="term" value="C:cell envelope"/>
    <property type="evidence" value="ECO:0007669"/>
    <property type="project" value="UniProtKB-SubCell"/>
</dbReference>
<dbReference type="PANTHER" id="PTHR11709">
    <property type="entry name" value="MULTI-COPPER OXIDASE"/>
    <property type="match status" value="1"/>
</dbReference>
<evidence type="ECO:0000259" key="7">
    <source>
        <dbReference type="Pfam" id="PF00394"/>
    </source>
</evidence>
<dbReference type="InterPro" id="IPR006311">
    <property type="entry name" value="TAT_signal"/>
</dbReference>
<dbReference type="InterPro" id="IPR033138">
    <property type="entry name" value="Cu_oxidase_CS"/>
</dbReference>
<evidence type="ECO:0000256" key="5">
    <source>
        <dbReference type="ARBA" id="ARBA00023008"/>
    </source>
</evidence>
<feature type="domain" description="Plastocyanin-like" evidence="9">
    <location>
        <begin position="49"/>
        <end position="153"/>
    </location>
</feature>
<dbReference type="InterPro" id="IPR008972">
    <property type="entry name" value="Cupredoxin"/>
</dbReference>
<keyword evidence="11" id="KW-1185">Reference proteome</keyword>
<feature type="domain" description="Plastocyanin-like" evidence="8">
    <location>
        <begin position="369"/>
        <end position="480"/>
    </location>
</feature>
<evidence type="ECO:0000313" key="11">
    <source>
        <dbReference type="Proteomes" id="UP001366166"/>
    </source>
</evidence>
<keyword evidence="5" id="KW-0186">Copper</keyword>
<dbReference type="SUPFAM" id="SSF49503">
    <property type="entry name" value="Cupredoxins"/>
    <property type="match status" value="3"/>
</dbReference>
<evidence type="ECO:0000259" key="8">
    <source>
        <dbReference type="Pfam" id="PF07731"/>
    </source>
</evidence>
<dbReference type="PROSITE" id="PS51318">
    <property type="entry name" value="TAT"/>
    <property type="match status" value="1"/>
</dbReference>
<evidence type="ECO:0000256" key="2">
    <source>
        <dbReference type="ARBA" id="ARBA00011771"/>
    </source>
</evidence>
<protein>
    <submittedName>
        <fullName evidence="10">Multicopper oxidase</fullName>
    </submittedName>
</protein>
<evidence type="ECO:0000256" key="1">
    <source>
        <dbReference type="ARBA" id="ARBA00004196"/>
    </source>
</evidence>
<comment type="subunit">
    <text evidence="2">Heterodimer of a large and a small subunit.</text>
</comment>
<sequence>MEYTRRKFLQTSLGALAGAAAGGLWSVPGWAAGGTKLELTAQESRIDLGRGPAFNAFSFNGQTPGPVIRVREGQELQVILRNRLQRPTTIHWHGQPVPNAMDGVPGVTQAAVPPGGSFTYRFRAHPAGTYFYHSHFGYQLDQGLYGALIVEPARPVGGWDREEVLLLADWVLADGGGMAPVPRRSPMGGMMGGGMMGRGRMGGRGGRGGWSGAPGEPLTEPYYQGYAVNGRLYPHGEPIKVKKGDKVRLRLINASSATTYDLSLAGHRLTVLALDGQDITPKTFDVVRLAMGERVDVEFTADNPGAWLLQAYDTGLGESGLATAVLYQGYEDRPPNRPGFRPGLSLATYWDLAAARPVAHPAGPPQRWYQQVLSGGMHSPYWSINGRMYPDSERLGAAPGEKVRLSYFNRSMIPHPMHLHGHFFRIVNFALPPERWLVKDTAVVEPMRRLDVEFVADNPGLWFHHCHNLYHMEAGMANLVTYAGATPPKET</sequence>
<dbReference type="InterPro" id="IPR001117">
    <property type="entry name" value="Cu-oxidase_2nd"/>
</dbReference>
<dbReference type="NCBIfam" id="TIGR01409">
    <property type="entry name" value="TAT_signal_seq"/>
    <property type="match status" value="1"/>
</dbReference>
<evidence type="ECO:0000256" key="3">
    <source>
        <dbReference type="ARBA" id="ARBA00022723"/>
    </source>
</evidence>
<dbReference type="RefSeq" id="WP_338603828.1">
    <property type="nucleotide sequence ID" value="NZ_AP028679.1"/>
</dbReference>
<dbReference type="KEGG" id="dmp:FAK_41470"/>
<dbReference type="Pfam" id="PF07732">
    <property type="entry name" value="Cu-oxidase_3"/>
    <property type="match status" value="1"/>
</dbReference>
<dbReference type="Gene3D" id="2.60.40.420">
    <property type="entry name" value="Cupredoxins - blue copper proteins"/>
    <property type="match status" value="2"/>
</dbReference>
<name>A0AAU9ETI4_9BACT</name>
<dbReference type="InterPro" id="IPR002355">
    <property type="entry name" value="Cu_oxidase_Cu_BS"/>
</dbReference>
<proteinExistence type="predicted"/>
<dbReference type="PROSITE" id="PS00080">
    <property type="entry name" value="MULTICOPPER_OXIDASE2"/>
    <property type="match status" value="1"/>
</dbReference>
<dbReference type="CDD" id="cd13861">
    <property type="entry name" value="CuRO_1_CumA_like"/>
    <property type="match status" value="1"/>
</dbReference>
<keyword evidence="3" id="KW-0479">Metal-binding</keyword>
<dbReference type="Pfam" id="PF00394">
    <property type="entry name" value="Cu-oxidase"/>
    <property type="match status" value="1"/>
</dbReference>
<dbReference type="InterPro" id="IPR034279">
    <property type="entry name" value="CuRO_3_CopA"/>
</dbReference>
<evidence type="ECO:0000256" key="6">
    <source>
        <dbReference type="ARBA" id="ARBA00023014"/>
    </source>
</evidence>
<evidence type="ECO:0000256" key="4">
    <source>
        <dbReference type="ARBA" id="ARBA00023002"/>
    </source>
</evidence>
<evidence type="ECO:0000259" key="9">
    <source>
        <dbReference type="Pfam" id="PF07732"/>
    </source>
</evidence>
<dbReference type="AlphaFoldDB" id="A0AAU9ETI4"/>
<dbReference type="InterPro" id="IPR011707">
    <property type="entry name" value="Cu-oxidase-like_N"/>
</dbReference>
<gene>
    <name evidence="10" type="ORF">FAK_41470</name>
</gene>
<dbReference type="InterPro" id="IPR045087">
    <property type="entry name" value="Cu-oxidase_fam"/>
</dbReference>
<dbReference type="PANTHER" id="PTHR11709:SF394">
    <property type="entry name" value="FI03373P-RELATED"/>
    <property type="match status" value="1"/>
</dbReference>
<keyword evidence="6" id="KW-0408">Iron</keyword>
<comment type="subcellular location">
    <subcellularLocation>
        <location evidence="1">Cell envelope</location>
    </subcellularLocation>
</comment>
<dbReference type="GO" id="GO:0005507">
    <property type="term" value="F:copper ion binding"/>
    <property type="evidence" value="ECO:0007669"/>
    <property type="project" value="InterPro"/>
</dbReference>
<dbReference type="EMBL" id="AP028679">
    <property type="protein sequence ID" value="BEQ17081.1"/>
    <property type="molecule type" value="Genomic_DNA"/>
</dbReference>
<dbReference type="GO" id="GO:0051536">
    <property type="term" value="F:iron-sulfur cluster binding"/>
    <property type="evidence" value="ECO:0007669"/>
    <property type="project" value="UniProtKB-KW"/>
</dbReference>
<dbReference type="Pfam" id="PF07731">
    <property type="entry name" value="Cu-oxidase_2"/>
    <property type="match status" value="1"/>
</dbReference>
<evidence type="ECO:0000313" key="10">
    <source>
        <dbReference type="EMBL" id="BEQ17081.1"/>
    </source>
</evidence>
<dbReference type="CDD" id="cd13896">
    <property type="entry name" value="CuRO_3_CopA"/>
    <property type="match status" value="1"/>
</dbReference>
<dbReference type="InterPro" id="IPR019546">
    <property type="entry name" value="TAT_signal_bac_arc"/>
</dbReference>
<organism evidence="10 11">
    <name type="scientific">Desulfoferula mesophila</name>
    <dbReference type="NCBI Taxonomy" id="3058419"/>
    <lineage>
        <taxon>Bacteria</taxon>
        <taxon>Pseudomonadati</taxon>
        <taxon>Thermodesulfobacteriota</taxon>
        <taxon>Desulfarculia</taxon>
        <taxon>Desulfarculales</taxon>
        <taxon>Desulfarculaceae</taxon>
        <taxon>Desulfoferula</taxon>
    </lineage>
</organism>
<dbReference type="GO" id="GO:0016491">
    <property type="term" value="F:oxidoreductase activity"/>
    <property type="evidence" value="ECO:0007669"/>
    <property type="project" value="UniProtKB-KW"/>
</dbReference>
<dbReference type="InterPro" id="IPR011706">
    <property type="entry name" value="Cu-oxidase_C"/>
</dbReference>
<dbReference type="PROSITE" id="PS00079">
    <property type="entry name" value="MULTICOPPER_OXIDASE1"/>
    <property type="match status" value="1"/>
</dbReference>